<dbReference type="GO" id="GO:0005524">
    <property type="term" value="F:ATP binding"/>
    <property type="evidence" value="ECO:0007669"/>
    <property type="project" value="UniProtKB-KW"/>
</dbReference>
<name>A0A7V4DG13_9BACT</name>
<evidence type="ECO:0000256" key="5">
    <source>
        <dbReference type="ARBA" id="ARBA00022840"/>
    </source>
</evidence>
<comment type="caution">
    <text evidence="7">The sequence shown here is derived from an EMBL/GenBank/DDBJ whole genome shotgun (WGS) entry which is preliminary data.</text>
</comment>
<reference evidence="7" key="1">
    <citation type="journal article" date="2020" name="mSystems">
        <title>Genome- and Community-Level Interaction Insights into Carbon Utilization and Element Cycling Functions of Hydrothermarchaeota in Hydrothermal Sediment.</title>
        <authorList>
            <person name="Zhou Z."/>
            <person name="Liu Y."/>
            <person name="Xu W."/>
            <person name="Pan J."/>
            <person name="Luo Z.H."/>
            <person name="Li M."/>
        </authorList>
    </citation>
    <scope>NUCLEOTIDE SEQUENCE [LARGE SCALE GENOMIC DNA]</scope>
    <source>
        <strain evidence="7">SpSt-716</strain>
    </source>
</reference>
<dbReference type="PROSITE" id="PS00584">
    <property type="entry name" value="PFKB_KINASES_2"/>
    <property type="match status" value="1"/>
</dbReference>
<dbReference type="Gene3D" id="3.40.1190.20">
    <property type="match status" value="1"/>
</dbReference>
<dbReference type="SUPFAM" id="SSF53613">
    <property type="entry name" value="Ribokinase-like"/>
    <property type="match status" value="1"/>
</dbReference>
<protein>
    <submittedName>
        <fullName evidence="7">Sugar kinase</fullName>
    </submittedName>
</protein>
<evidence type="ECO:0000313" key="7">
    <source>
        <dbReference type="EMBL" id="HGI74688.1"/>
    </source>
</evidence>
<keyword evidence="2" id="KW-0808">Transferase</keyword>
<evidence type="ECO:0000256" key="3">
    <source>
        <dbReference type="ARBA" id="ARBA00022741"/>
    </source>
</evidence>
<dbReference type="PANTHER" id="PTHR43085">
    <property type="entry name" value="HEXOKINASE FAMILY MEMBER"/>
    <property type="match status" value="1"/>
</dbReference>
<feature type="domain" description="Carbohydrate kinase PfkB" evidence="6">
    <location>
        <begin position="60"/>
        <end position="328"/>
    </location>
</feature>
<dbReference type="CDD" id="cd01166">
    <property type="entry name" value="KdgK"/>
    <property type="match status" value="1"/>
</dbReference>
<keyword evidence="4 7" id="KW-0418">Kinase</keyword>
<evidence type="ECO:0000256" key="1">
    <source>
        <dbReference type="ARBA" id="ARBA00010688"/>
    </source>
</evidence>
<keyword evidence="3" id="KW-0547">Nucleotide-binding</keyword>
<dbReference type="InterPro" id="IPR002173">
    <property type="entry name" value="Carboh/pur_kinase_PfkB_CS"/>
</dbReference>
<evidence type="ECO:0000259" key="6">
    <source>
        <dbReference type="Pfam" id="PF00294"/>
    </source>
</evidence>
<keyword evidence="5" id="KW-0067">ATP-binding</keyword>
<dbReference type="InterPro" id="IPR011611">
    <property type="entry name" value="PfkB_dom"/>
</dbReference>
<dbReference type="AlphaFoldDB" id="A0A7V4DG13"/>
<organism evidence="7">
    <name type="scientific">Candidatus Caldatribacterium californiense</name>
    <dbReference type="NCBI Taxonomy" id="1454726"/>
    <lineage>
        <taxon>Bacteria</taxon>
        <taxon>Pseudomonadati</taxon>
        <taxon>Atribacterota</taxon>
        <taxon>Atribacteria</taxon>
        <taxon>Atribacterales</taxon>
        <taxon>Candidatus Caldatribacteriaceae</taxon>
        <taxon>Candidatus Caldatribacterium</taxon>
    </lineage>
</organism>
<evidence type="ECO:0000256" key="2">
    <source>
        <dbReference type="ARBA" id="ARBA00022679"/>
    </source>
</evidence>
<dbReference type="GO" id="GO:0016301">
    <property type="term" value="F:kinase activity"/>
    <property type="evidence" value="ECO:0007669"/>
    <property type="project" value="UniProtKB-KW"/>
</dbReference>
<comment type="similarity">
    <text evidence="1">Belongs to the carbohydrate kinase PfkB family.</text>
</comment>
<accession>A0A7V4DG13</accession>
<dbReference type="EMBL" id="DTEN01000129">
    <property type="protein sequence ID" value="HGI74688.1"/>
    <property type="molecule type" value="Genomic_DNA"/>
</dbReference>
<sequence>MRDGEFPFFRLRLFWSCAKVFGRKGGRAMRVGCMGELLVEIMRDKVDVPLGVPGVFLGPYPSGAPAIFADCLARLKGEVFFVGAIGRDDFGFLVLERLQKDGVDTSGIKILDDFTTGVAFVTYFSDGSRRFIYHISRAASGQIFPEDVREEDFVKVDLLHVMGSTMLINENCRASYEKAIRIVREAKKRVSFDPNFRPELLGKDRARELFLPILRESFIVFPTEEELSVLTGEQDPLKAAEKVLSEGPEIVAIKQGKRGSTVVTKQGVYTLPAFPVEEVDPTGAGDCYCAGFLAALSRGMSVEEAGRFANAVGALAVTRKGPMEGAPTWEEVKAFLERF</sequence>
<proteinExistence type="inferred from homology"/>
<gene>
    <name evidence="7" type="ORF">ENU96_03285</name>
</gene>
<dbReference type="InterPro" id="IPR029056">
    <property type="entry name" value="Ribokinase-like"/>
</dbReference>
<dbReference type="Pfam" id="PF00294">
    <property type="entry name" value="PfkB"/>
    <property type="match status" value="1"/>
</dbReference>
<dbReference type="InterPro" id="IPR050306">
    <property type="entry name" value="PfkB_Carbo_kinase"/>
</dbReference>
<dbReference type="PANTHER" id="PTHR43085:SF1">
    <property type="entry name" value="PSEUDOURIDINE KINASE-RELATED"/>
    <property type="match status" value="1"/>
</dbReference>
<evidence type="ECO:0000256" key="4">
    <source>
        <dbReference type="ARBA" id="ARBA00022777"/>
    </source>
</evidence>